<protein>
    <recommendedName>
        <fullName evidence="3">Reverse transcriptase domain-containing protein</fullName>
    </recommendedName>
</protein>
<dbReference type="AlphaFoldDB" id="A0A151NW68"/>
<evidence type="ECO:0008006" key="3">
    <source>
        <dbReference type="Google" id="ProtNLM"/>
    </source>
</evidence>
<dbReference type="EMBL" id="AKHW03001767">
    <property type="protein sequence ID" value="KYO41004.1"/>
    <property type="molecule type" value="Genomic_DNA"/>
</dbReference>
<evidence type="ECO:0000313" key="2">
    <source>
        <dbReference type="Proteomes" id="UP000050525"/>
    </source>
</evidence>
<accession>A0A151NW68</accession>
<organism evidence="1 2">
    <name type="scientific">Alligator mississippiensis</name>
    <name type="common">American alligator</name>
    <dbReference type="NCBI Taxonomy" id="8496"/>
    <lineage>
        <taxon>Eukaryota</taxon>
        <taxon>Metazoa</taxon>
        <taxon>Chordata</taxon>
        <taxon>Craniata</taxon>
        <taxon>Vertebrata</taxon>
        <taxon>Euteleostomi</taxon>
        <taxon>Archelosauria</taxon>
        <taxon>Archosauria</taxon>
        <taxon>Crocodylia</taxon>
        <taxon>Alligatoridae</taxon>
        <taxon>Alligatorinae</taxon>
        <taxon>Alligator</taxon>
    </lineage>
</organism>
<name>A0A151NW68_ALLMI</name>
<dbReference type="Proteomes" id="UP000050525">
    <property type="component" value="Unassembled WGS sequence"/>
</dbReference>
<dbReference type="STRING" id="8496.A0A151NW68"/>
<evidence type="ECO:0000313" key="1">
    <source>
        <dbReference type="EMBL" id="KYO41004.1"/>
    </source>
</evidence>
<gene>
    <name evidence="1" type="ORF">Y1Q_0018058</name>
</gene>
<comment type="caution">
    <text evidence="1">The sequence shown here is derived from an EMBL/GenBank/DDBJ whole genome shotgun (WGS) entry which is preliminary data.</text>
</comment>
<keyword evidence="2" id="KW-1185">Reference proteome</keyword>
<sequence>MTVLIHKKGDPNDPGNWRPIPLCSTVAKLYASCLAGRITYWAVTGGAVSRSQKGFMCTEGCYEHNFTLQMALDNTRRTRR</sequence>
<proteinExistence type="predicted"/>
<reference evidence="1 2" key="1">
    <citation type="journal article" date="2012" name="Genome Biol.">
        <title>Sequencing three crocodilian genomes to illuminate the evolution of archosaurs and amniotes.</title>
        <authorList>
            <person name="St John J.A."/>
            <person name="Braun E.L."/>
            <person name="Isberg S.R."/>
            <person name="Miles L.G."/>
            <person name="Chong A.Y."/>
            <person name="Gongora J."/>
            <person name="Dalzell P."/>
            <person name="Moran C."/>
            <person name="Bed'hom B."/>
            <person name="Abzhanov A."/>
            <person name="Burgess S.C."/>
            <person name="Cooksey A.M."/>
            <person name="Castoe T.A."/>
            <person name="Crawford N.G."/>
            <person name="Densmore L.D."/>
            <person name="Drew J.C."/>
            <person name="Edwards S.V."/>
            <person name="Faircloth B.C."/>
            <person name="Fujita M.K."/>
            <person name="Greenwold M.J."/>
            <person name="Hoffmann F.G."/>
            <person name="Howard J.M."/>
            <person name="Iguchi T."/>
            <person name="Janes D.E."/>
            <person name="Khan S.Y."/>
            <person name="Kohno S."/>
            <person name="de Koning A.J."/>
            <person name="Lance S.L."/>
            <person name="McCarthy F.M."/>
            <person name="McCormack J.E."/>
            <person name="Merchant M.E."/>
            <person name="Peterson D.G."/>
            <person name="Pollock D.D."/>
            <person name="Pourmand N."/>
            <person name="Raney B.J."/>
            <person name="Roessler K.A."/>
            <person name="Sanford J.R."/>
            <person name="Sawyer R.H."/>
            <person name="Schmidt C.J."/>
            <person name="Triplett E.W."/>
            <person name="Tuberville T.D."/>
            <person name="Venegas-Anaya M."/>
            <person name="Howard J.T."/>
            <person name="Jarvis E.D."/>
            <person name="Guillette L.J.Jr."/>
            <person name="Glenn T.C."/>
            <person name="Green R.E."/>
            <person name="Ray D.A."/>
        </authorList>
    </citation>
    <scope>NUCLEOTIDE SEQUENCE [LARGE SCALE GENOMIC DNA]</scope>
    <source>
        <strain evidence="1">KSC_2009_1</strain>
    </source>
</reference>